<dbReference type="EMBL" id="DF238786">
    <property type="protein sequence ID" value="GAC94770.1"/>
    <property type="molecule type" value="Genomic_DNA"/>
</dbReference>
<dbReference type="InterPro" id="IPR036390">
    <property type="entry name" value="WH_DNA-bd_sf"/>
</dbReference>
<dbReference type="InterPro" id="IPR040608">
    <property type="entry name" value="Snf8/Vps36"/>
</dbReference>
<dbReference type="PANTHER" id="PTHR12806">
    <property type="entry name" value="EAP30 SUBUNIT OF ELL COMPLEX"/>
    <property type="match status" value="1"/>
</dbReference>
<dbReference type="HOGENOM" id="CLU_645787_0_0_1"/>
<dbReference type="STRING" id="1305764.R9P9L5"/>
<dbReference type="PANTHER" id="PTHR12806:SF0">
    <property type="entry name" value="VACUOLAR-SORTING PROTEIN SNF8"/>
    <property type="match status" value="1"/>
</dbReference>
<dbReference type="InterPro" id="IPR036388">
    <property type="entry name" value="WH-like_DNA-bd_sf"/>
</dbReference>
<dbReference type="GeneID" id="24107636"/>
<dbReference type="eggNOG" id="KOG3341">
    <property type="taxonomic scope" value="Eukaryota"/>
</dbReference>
<proteinExistence type="inferred from homology"/>
<dbReference type="SUPFAM" id="SSF46785">
    <property type="entry name" value="Winged helix' DNA-binding domain"/>
    <property type="match status" value="1"/>
</dbReference>
<evidence type="ECO:0008006" key="4">
    <source>
        <dbReference type="Google" id="ProtNLM"/>
    </source>
</evidence>
<protein>
    <recommendedName>
        <fullName evidence="4">Vacuolar-sorting protein SNF8</fullName>
    </recommendedName>
</protein>
<sequence>MVEQQQRQKQFGRVGEGKVLRHKSVELVMRGEVRVELEVEVGGEAEEGGEDGCDGGGDDDGFGDRGGCETCYHGGSMFEERAGWEEGGVSNKWCRVHRDFSAALGCGNRIKNSCGVAIVSAQTLYLYSPSFATYDHQTPPSITHISTSSPPTMRRGPGIAALDRTIHSASAYSTLSASLTATQLSELRSQLDLFSTALRQFSSQHRNEIRKNPEFRHAFQKMCYSIGVDPLSSSTRGSSGGLAGLWSDMLGLGDWAFELGVQIIDVCVSTRGENGGVMSMDDLIRRVTRLRTGDDKGSSAGKAAEITEDDIVRSIKMLAPLGCGYEVFSLGDGGQKMVRSVPRELDTDTMIVLGMLLSTTTTASTEASLPFLTEDTLVSGSKTKGWSRDRARAVLENMTSREGMLWIDEQAFPPRYYSLATLTAG</sequence>
<organism evidence="2 3">
    <name type="scientific">Pseudozyma hubeiensis (strain SY62)</name>
    <name type="common">Yeast</name>
    <dbReference type="NCBI Taxonomy" id="1305764"/>
    <lineage>
        <taxon>Eukaryota</taxon>
        <taxon>Fungi</taxon>
        <taxon>Dikarya</taxon>
        <taxon>Basidiomycota</taxon>
        <taxon>Ustilaginomycotina</taxon>
        <taxon>Ustilaginomycetes</taxon>
        <taxon>Ustilaginales</taxon>
        <taxon>Ustilaginaceae</taxon>
        <taxon>Pseudozyma</taxon>
    </lineage>
</organism>
<dbReference type="GO" id="GO:0043328">
    <property type="term" value="P:protein transport to vacuole involved in ubiquitin-dependent protein catabolic process via the multivesicular body sorting pathway"/>
    <property type="evidence" value="ECO:0007669"/>
    <property type="project" value="TreeGrafter"/>
</dbReference>
<reference evidence="3" key="1">
    <citation type="journal article" date="2013" name="Genome Announc.">
        <title>Draft genome sequence of the basidiomycetous yeast-like fungus Pseudozyma hubeiensis SY62, which produces an abundant amount of the biosurfactant mannosylerythritol lipids.</title>
        <authorList>
            <person name="Konishi M."/>
            <person name="Hatada Y."/>
            <person name="Horiuchi J."/>
        </authorList>
    </citation>
    <scope>NUCLEOTIDE SEQUENCE [LARGE SCALE GENOMIC DNA]</scope>
    <source>
        <strain evidence="3">SY62</strain>
    </source>
</reference>
<dbReference type="InterPro" id="IPR016689">
    <property type="entry name" value="ESCRT-2_cplx_Snf8"/>
</dbReference>
<dbReference type="Pfam" id="PF04157">
    <property type="entry name" value="EAP30"/>
    <property type="match status" value="1"/>
</dbReference>
<keyword evidence="3" id="KW-1185">Reference proteome</keyword>
<dbReference type="GO" id="GO:0000814">
    <property type="term" value="C:ESCRT II complex"/>
    <property type="evidence" value="ECO:0007669"/>
    <property type="project" value="InterPro"/>
</dbReference>
<dbReference type="RefSeq" id="XP_012188357.1">
    <property type="nucleotide sequence ID" value="XM_012332967.1"/>
</dbReference>
<gene>
    <name evidence="2" type="ORF">PHSY_002343</name>
</gene>
<accession>R9P9L5</accession>
<evidence type="ECO:0000313" key="3">
    <source>
        <dbReference type="Proteomes" id="UP000014071"/>
    </source>
</evidence>
<dbReference type="Proteomes" id="UP000014071">
    <property type="component" value="Unassembled WGS sequence"/>
</dbReference>
<dbReference type="Gene3D" id="1.10.10.10">
    <property type="entry name" value="Winged helix-like DNA-binding domain superfamily/Winged helix DNA-binding domain"/>
    <property type="match status" value="2"/>
</dbReference>
<dbReference type="AlphaFoldDB" id="R9P9L5"/>
<dbReference type="OrthoDB" id="283883at2759"/>
<evidence type="ECO:0000313" key="2">
    <source>
        <dbReference type="EMBL" id="GAC94770.1"/>
    </source>
</evidence>
<dbReference type="Gene3D" id="6.10.140.180">
    <property type="match status" value="1"/>
</dbReference>
<comment type="similarity">
    <text evidence="1">Belongs to the SNF8 family.</text>
</comment>
<evidence type="ECO:0000256" key="1">
    <source>
        <dbReference type="ARBA" id="ARBA00009834"/>
    </source>
</evidence>
<name>R9P9L5_PSEHS</name>